<dbReference type="EMBL" id="CAJNBJ010000016">
    <property type="protein sequence ID" value="CAE6755631.1"/>
    <property type="molecule type" value="Genomic_DNA"/>
</dbReference>
<evidence type="ECO:0000313" key="3">
    <source>
        <dbReference type="Proteomes" id="UP000675880"/>
    </source>
</evidence>
<keyword evidence="3" id="KW-1185">Reference proteome</keyword>
<evidence type="ECO:0000259" key="1">
    <source>
        <dbReference type="Pfam" id="PF13391"/>
    </source>
</evidence>
<dbReference type="GO" id="GO:0004519">
    <property type="term" value="F:endonuclease activity"/>
    <property type="evidence" value="ECO:0007669"/>
    <property type="project" value="UniProtKB-KW"/>
</dbReference>
<proteinExistence type="predicted"/>
<accession>A0ABM8RIX1</accession>
<reference evidence="2 3" key="1">
    <citation type="submission" date="2021-02" db="EMBL/GenBank/DDBJ databases">
        <authorList>
            <person name="Han P."/>
        </authorList>
    </citation>
    <scope>NUCLEOTIDE SEQUENCE [LARGE SCALE GENOMIC DNA]</scope>
    <source>
        <strain evidence="2">Candidatus Nitrospira sp. ZN2</strain>
    </source>
</reference>
<dbReference type="Proteomes" id="UP000675880">
    <property type="component" value="Unassembled WGS sequence"/>
</dbReference>
<keyword evidence="2" id="KW-0540">Nuclease</keyword>
<comment type="caution">
    <text evidence="2">The sequence shown here is derived from an EMBL/GenBank/DDBJ whole genome shotgun (WGS) entry which is preliminary data.</text>
</comment>
<sequence length="288" mass="32436">MYIRCLDGYYFAAARTALQNQHMNEPWTRDQLLVVFNLYCRIPFSKTKANNPLVIEVARQIGRSAAAVAMKLGNFGSFDSALRAKGIKGLSGASRADRAIWEEFNQDWAKLSIESGLAADRFPGSSLALPPERDVASRPVDGYLAKCADIVSGPSETAREVKVRLHQRFFREAVLASYGDSCCVCSNPVPQLLMAAHIVPWAEREDLRVNPRNGLCLCSLHHDAFDNGLWAIDDTYQIKLSSALRAYLPSRILEVNFVEFSCAQIRMPDKFWPEKEFLAFHRSNLFRE</sequence>
<name>A0ABM8RIX1_9BACT</name>
<dbReference type="InterPro" id="IPR003615">
    <property type="entry name" value="HNH_nuc"/>
</dbReference>
<protein>
    <submittedName>
        <fullName evidence="2">Restriction endonuclease</fullName>
    </submittedName>
</protein>
<keyword evidence="2" id="KW-0255">Endonuclease</keyword>
<keyword evidence="2" id="KW-0378">Hydrolase</keyword>
<organism evidence="2 3">
    <name type="scientific">Nitrospira defluvii</name>
    <dbReference type="NCBI Taxonomy" id="330214"/>
    <lineage>
        <taxon>Bacteria</taxon>
        <taxon>Pseudomonadati</taxon>
        <taxon>Nitrospirota</taxon>
        <taxon>Nitrospiria</taxon>
        <taxon>Nitrospirales</taxon>
        <taxon>Nitrospiraceae</taxon>
        <taxon>Nitrospira</taxon>
    </lineage>
</organism>
<feature type="domain" description="HNH nuclease" evidence="1">
    <location>
        <begin position="182"/>
        <end position="233"/>
    </location>
</feature>
<dbReference type="Pfam" id="PF13391">
    <property type="entry name" value="HNH_2"/>
    <property type="match status" value="1"/>
</dbReference>
<gene>
    <name evidence="2" type="ORF">NSPZN2_30389</name>
</gene>
<evidence type="ECO:0000313" key="2">
    <source>
        <dbReference type="EMBL" id="CAE6755631.1"/>
    </source>
</evidence>